<dbReference type="EMBL" id="SRMB01000001">
    <property type="protein sequence ID" value="TGE27976.1"/>
    <property type="molecule type" value="Genomic_DNA"/>
</dbReference>
<dbReference type="Proteomes" id="UP000298471">
    <property type="component" value="Unassembled WGS sequence"/>
</dbReference>
<dbReference type="RefSeq" id="WP_135391349.1">
    <property type="nucleotide sequence ID" value="NZ_SRMB01000001.1"/>
</dbReference>
<dbReference type="OrthoDB" id="878209at2"/>
<organism evidence="1 2">
    <name type="scientific">Hymenobacter metallicola</name>
    <dbReference type="NCBI Taxonomy" id="2563114"/>
    <lineage>
        <taxon>Bacteria</taxon>
        <taxon>Pseudomonadati</taxon>
        <taxon>Bacteroidota</taxon>
        <taxon>Cytophagia</taxon>
        <taxon>Cytophagales</taxon>
        <taxon>Hymenobacteraceae</taxon>
        <taxon>Hymenobacter</taxon>
    </lineage>
</organism>
<keyword evidence="2" id="KW-1185">Reference proteome</keyword>
<evidence type="ECO:0000313" key="1">
    <source>
        <dbReference type="EMBL" id="TGE27976.1"/>
    </source>
</evidence>
<evidence type="ECO:0000313" key="2">
    <source>
        <dbReference type="Proteomes" id="UP000298471"/>
    </source>
</evidence>
<comment type="caution">
    <text evidence="1">The sequence shown here is derived from an EMBL/GenBank/DDBJ whole genome shotgun (WGS) entry which is preliminary data.</text>
</comment>
<evidence type="ECO:0008006" key="3">
    <source>
        <dbReference type="Google" id="ProtNLM"/>
    </source>
</evidence>
<gene>
    <name evidence="1" type="ORF">E5K02_00490</name>
</gene>
<dbReference type="Gene3D" id="1.25.10.10">
    <property type="entry name" value="Leucine-rich Repeat Variant"/>
    <property type="match status" value="1"/>
</dbReference>
<sequence length="191" mass="21645">MNKKARFEQLQARVFAGSWLETQQACDQLLRFGGGFSTTIQRRSRRFLLGLLAHDNAHIRNAAALAFRKNRAHWAVAALLRALLHPANLRHRGTLAYALERLDCRRHLSGLFTVLFSAAGTNWEVQMHILTVLDTQRFTSSPEQRRAIRQQWESLKPDWNRLNKIDETSASKTALNAALVQSFVDALAGAE</sequence>
<dbReference type="SUPFAM" id="SSF48371">
    <property type="entry name" value="ARM repeat"/>
    <property type="match status" value="1"/>
</dbReference>
<accession>A0A4Z0QEV8</accession>
<protein>
    <recommendedName>
        <fullName evidence="3">HEAT repeat domain-containing protein</fullName>
    </recommendedName>
</protein>
<proteinExistence type="predicted"/>
<name>A0A4Z0QEV8_9BACT</name>
<dbReference type="InterPro" id="IPR011989">
    <property type="entry name" value="ARM-like"/>
</dbReference>
<reference evidence="1 2" key="1">
    <citation type="submission" date="2019-04" db="EMBL/GenBank/DDBJ databases">
        <authorList>
            <person name="Feng G."/>
            <person name="Zhang J."/>
            <person name="Zhu H."/>
        </authorList>
    </citation>
    <scope>NUCLEOTIDE SEQUENCE [LARGE SCALE GENOMIC DNA]</scope>
    <source>
        <strain evidence="1 2">9PBR-1</strain>
    </source>
</reference>
<dbReference type="InterPro" id="IPR016024">
    <property type="entry name" value="ARM-type_fold"/>
</dbReference>
<dbReference type="AlphaFoldDB" id="A0A4Z0QEV8"/>